<dbReference type="eggNOG" id="COG1353">
    <property type="taxonomic scope" value="Bacteria"/>
</dbReference>
<dbReference type="InterPro" id="IPR000160">
    <property type="entry name" value="GGDEF_dom"/>
</dbReference>
<dbReference type="InterPro" id="IPR013407">
    <property type="entry name" value="CRISPR-assoc_prot_Cmr2"/>
</dbReference>
<dbReference type="Gene3D" id="3.30.70.2220">
    <property type="entry name" value="CRISPR-Cas system, Cmr2 subunit, D1 domain, cysteine cluster"/>
    <property type="match status" value="1"/>
</dbReference>
<keyword evidence="5" id="KW-1185">Reference proteome</keyword>
<dbReference type="PIR" id="H83690">
    <property type="entry name" value="H83690"/>
</dbReference>
<evidence type="ECO:0000313" key="5">
    <source>
        <dbReference type="Proteomes" id="UP000001258"/>
    </source>
</evidence>
<dbReference type="HOGENOM" id="CLU_012640_1_0_9"/>
<dbReference type="Pfam" id="PF12469">
    <property type="entry name" value="Cmr2_N"/>
    <property type="match status" value="1"/>
</dbReference>
<gene>
    <name evidence="4" type="ordered locus">BH0328</name>
</gene>
<dbReference type="AlphaFoldDB" id="Q9KFY8"/>
<protein>
    <submittedName>
        <fullName evidence="4">BH0328 protein</fullName>
    </submittedName>
</protein>
<dbReference type="PROSITE" id="PS50887">
    <property type="entry name" value="GGDEF"/>
    <property type="match status" value="1"/>
</dbReference>
<dbReference type="EMBL" id="BA000004">
    <property type="protein sequence ID" value="BAB04047.1"/>
    <property type="molecule type" value="Genomic_DNA"/>
</dbReference>
<feature type="domain" description="GGDEF" evidence="3">
    <location>
        <begin position="327"/>
        <end position="464"/>
    </location>
</feature>
<sequence>MGARPSRKTLMLFSIGPVQEFIAQARKTRDLWFGSHLLSELGKAAAFKLSKLEAHVIFPYVENLEKLDAKEKEKINSPNRVMALVDTSEPKAVALEVKAAVIEKWMSYANGARRLLGRDINPALWKRQVKDLIEFHAVWMDCKEEAHYAEVRQKAEELLAARKTLRDFKPNQPSHMYGEVKSSLDPGRECVLEKHQYKRYAPYGIKKDESLDAISLVKRLSFHLSPNTRHFPSVCDVAFSQLRRKIEKDNLLTDLAKNYQEWVWNKYPKLKKRLFSDLFDSRLFYVTHIKEMVEGAYPNKNEQEQIIKLIAQKLESFYKETKLNSTPYYAFLVCDGDQMGKALRNLKNIEDHQAFSKKLSEFAAKARKIVTTDKRDEGELVYAGGDDVMAYLPLHRCLDVAAKLQQLFGELMNEALPKEAVRPTLSVGIVIAHMMEPMSEVRKLAMAAEKQAKRKRNELAIFFQKRSGGDRMRFSVSFDTEPTRNIKKILKFYYRNVMSVGIAHAIQSLHTEYSGLLQNQLVMSEERLEKLLEQEVSRLVWKKRSSGIDDETVKSFETCILGLMRKGKGSPLERLDRLVQQMMVAIQLEKAGDFTDATDSNSST</sequence>
<dbReference type="GO" id="GO:0051607">
    <property type="term" value="P:defense response to virus"/>
    <property type="evidence" value="ECO:0007669"/>
    <property type="project" value="UniProtKB-KW"/>
</dbReference>
<accession>Q9KFY8</accession>
<dbReference type="OrthoDB" id="9758700at2"/>
<evidence type="ECO:0000259" key="3">
    <source>
        <dbReference type="PROSITE" id="PS50887"/>
    </source>
</evidence>
<name>Q9KFY8_HALH5</name>
<reference evidence="4 5" key="1">
    <citation type="journal article" date="2000" name="Nucleic Acids Res.">
        <title>Complete genome sequence of the alkaliphilic bacterium Bacillus halodurans and genomic sequence comparison with Bacillus subtilis.</title>
        <authorList>
            <person name="Takami H."/>
            <person name="Nakasone K."/>
            <person name="Takaki Y."/>
            <person name="Maeno G."/>
            <person name="Sasaki R."/>
            <person name="Masui N."/>
            <person name="Fuji F."/>
            <person name="Hirama C."/>
            <person name="Nakamura Y."/>
            <person name="Ogasawara N."/>
            <person name="Kuhara S."/>
            <person name="Horikoshi K."/>
        </authorList>
    </citation>
    <scope>NUCLEOTIDE SEQUENCE [LARGE SCALE GENOMIC DNA]</scope>
    <source>
        <strain evidence="5">ATCC BAA-125 / DSM 18197 / FERM 7344 / JCM 9153 / C-125</strain>
    </source>
</reference>
<organism evidence="4 5">
    <name type="scientific">Halalkalibacterium halodurans (strain ATCC BAA-125 / DSM 18197 / FERM 7344 / JCM 9153 / C-125)</name>
    <name type="common">Bacillus halodurans</name>
    <dbReference type="NCBI Taxonomy" id="272558"/>
    <lineage>
        <taxon>Bacteria</taxon>
        <taxon>Bacillati</taxon>
        <taxon>Bacillota</taxon>
        <taxon>Bacilli</taxon>
        <taxon>Bacillales</taxon>
        <taxon>Bacillaceae</taxon>
        <taxon>Halalkalibacterium (ex Joshi et al. 2022)</taxon>
    </lineage>
</organism>
<evidence type="ECO:0000313" key="4">
    <source>
        <dbReference type="EMBL" id="BAB04047.1"/>
    </source>
</evidence>
<dbReference type="Gene3D" id="3.30.70.270">
    <property type="match status" value="1"/>
</dbReference>
<keyword evidence="2" id="KW-0051">Antiviral defense</keyword>
<dbReference type="KEGG" id="bha:BH0328"/>
<dbReference type="InterPro" id="IPR024615">
    <property type="entry name" value="CRISPR-assoc_Cmr2_N"/>
</dbReference>
<evidence type="ECO:0000256" key="1">
    <source>
        <dbReference type="ARBA" id="ARBA00022741"/>
    </source>
</evidence>
<dbReference type="RefSeq" id="WP_010896509.1">
    <property type="nucleotide sequence ID" value="NC_002570.2"/>
</dbReference>
<dbReference type="InterPro" id="IPR054767">
    <property type="entry name" value="Cas10-Cmr2_palm2"/>
</dbReference>
<dbReference type="GO" id="GO:0000166">
    <property type="term" value="F:nucleotide binding"/>
    <property type="evidence" value="ECO:0007669"/>
    <property type="project" value="UniProtKB-KW"/>
</dbReference>
<evidence type="ECO:0000256" key="2">
    <source>
        <dbReference type="ARBA" id="ARBA00023118"/>
    </source>
</evidence>
<dbReference type="CDD" id="cd09679">
    <property type="entry name" value="Cas10_III"/>
    <property type="match status" value="1"/>
</dbReference>
<dbReference type="InterPro" id="IPR038242">
    <property type="entry name" value="Cmr2_N"/>
</dbReference>
<dbReference type="InterPro" id="IPR043128">
    <property type="entry name" value="Rev_trsase/Diguanyl_cyclase"/>
</dbReference>
<proteinExistence type="predicted"/>
<dbReference type="STRING" id="272558.gene:10726181"/>
<dbReference type="NCBIfam" id="TIGR02577">
    <property type="entry name" value="cas_TM1794_Cmr2"/>
    <property type="match status" value="1"/>
</dbReference>
<dbReference type="Pfam" id="PF22335">
    <property type="entry name" value="Cas10-Cmr2_palm2"/>
    <property type="match status" value="1"/>
</dbReference>
<dbReference type="Proteomes" id="UP000001258">
    <property type="component" value="Chromosome"/>
</dbReference>
<keyword evidence="1" id="KW-0547">Nucleotide-binding</keyword>